<feature type="binding site" evidence="11">
    <location>
        <position position="92"/>
    </location>
    <ligand>
        <name>Zn(2+)</name>
        <dbReference type="ChEBI" id="CHEBI:29105"/>
    </ligand>
</feature>
<evidence type="ECO:0000256" key="4">
    <source>
        <dbReference type="ARBA" id="ARBA00022801"/>
    </source>
</evidence>
<dbReference type="GO" id="GO:0005975">
    <property type="term" value="P:carbohydrate metabolic process"/>
    <property type="evidence" value="ECO:0007669"/>
    <property type="project" value="InterPro"/>
</dbReference>
<keyword evidence="4 7" id="KW-0378">Hydrolase</keyword>
<dbReference type="InterPro" id="IPR006549">
    <property type="entry name" value="HAD-SF_hydro_IIIA"/>
</dbReference>
<dbReference type="NCBIfam" id="TIGR01656">
    <property type="entry name" value="Histidinol-ppas"/>
    <property type="match status" value="1"/>
</dbReference>
<dbReference type="OrthoDB" id="9814110at2"/>
<feature type="active site" description="Nucleophile" evidence="8">
    <location>
        <position position="10"/>
    </location>
</feature>
<evidence type="ECO:0000256" key="11">
    <source>
        <dbReference type="PIRSR" id="PIRSR004682-4"/>
    </source>
</evidence>
<dbReference type="InterPro" id="IPR036412">
    <property type="entry name" value="HAD-like_sf"/>
</dbReference>
<evidence type="ECO:0000256" key="8">
    <source>
        <dbReference type="PIRSR" id="PIRSR004682-1"/>
    </source>
</evidence>
<evidence type="ECO:0000256" key="10">
    <source>
        <dbReference type="PIRSR" id="PIRSR004682-3"/>
    </source>
</evidence>
<dbReference type="InterPro" id="IPR006543">
    <property type="entry name" value="Histidinol-phos"/>
</dbReference>
<dbReference type="GO" id="GO:0016791">
    <property type="term" value="F:phosphatase activity"/>
    <property type="evidence" value="ECO:0007669"/>
    <property type="project" value="InterPro"/>
</dbReference>
<name>A0A3D8J5P4_9HELI</name>
<feature type="site" description="Stabilizes the phosphoryl group" evidence="10">
    <location>
        <position position="52"/>
    </location>
</feature>
<evidence type="ECO:0000256" key="2">
    <source>
        <dbReference type="ARBA" id="ARBA00022490"/>
    </source>
</evidence>
<protein>
    <recommendedName>
        <fullName evidence="6 7">D,D-heptose 1,7-bisphosphate phosphatase</fullName>
        <ecNumber evidence="7">3.1.3.-</ecNumber>
    </recommendedName>
</protein>
<keyword evidence="11" id="KW-0862">Zinc</keyword>
<feature type="binding site" evidence="9">
    <location>
        <begin position="18"/>
        <end position="21"/>
    </location>
    <ligand>
        <name>substrate</name>
    </ligand>
</feature>
<dbReference type="CDD" id="cd07503">
    <property type="entry name" value="HAD_HisB-N"/>
    <property type="match status" value="1"/>
</dbReference>
<evidence type="ECO:0000256" key="7">
    <source>
        <dbReference type="PIRNR" id="PIRNR004682"/>
    </source>
</evidence>
<feature type="binding site" evidence="9">
    <location>
        <position position="128"/>
    </location>
    <ligand>
        <name>substrate</name>
    </ligand>
</feature>
<sequence>MQCQKAIFFDRDGVINEDLGYVHKIADFRFYEDFFPCVAKFKQHDYKLIVVTNQSGIERGFYTVKEFLALSAYMQECIYKKLGFYLDKIYFCPSFRDSSRRKPAPGMLLEAKRAYNLDMDDCIIVGDKLSDVEAGHNAGLKKVFLLQRQHECFTHSASSHYCVITTLSQLTPHAII</sequence>
<keyword evidence="5 7" id="KW-0119">Carbohydrate metabolism</keyword>
<reference evidence="12 13" key="1">
    <citation type="submission" date="2018-04" db="EMBL/GenBank/DDBJ databases">
        <title>Novel Campyloabacter and Helicobacter Species and Strains.</title>
        <authorList>
            <person name="Mannion A.J."/>
            <person name="Shen Z."/>
            <person name="Fox J.G."/>
        </authorList>
    </citation>
    <scope>NUCLEOTIDE SEQUENCE [LARGE SCALE GENOMIC DNA]</scope>
    <source>
        <strain evidence="12 13">MIT 97-5075</strain>
    </source>
</reference>
<gene>
    <name evidence="12" type="ORF">CQA66_04515</name>
</gene>
<dbReference type="RefSeq" id="WP_104763555.1">
    <property type="nucleotide sequence ID" value="NZ_FZPM01000025.1"/>
</dbReference>
<dbReference type="InterPro" id="IPR004446">
    <property type="entry name" value="Heptose_bisP_phosphatase"/>
</dbReference>
<comment type="cofactor">
    <cofactor evidence="11">
        <name>Mg(2+)</name>
        <dbReference type="ChEBI" id="CHEBI:18420"/>
    </cofactor>
</comment>
<evidence type="ECO:0000256" key="5">
    <source>
        <dbReference type="ARBA" id="ARBA00023277"/>
    </source>
</evidence>
<dbReference type="NCBIfam" id="TIGR01662">
    <property type="entry name" value="HAD-SF-IIIA"/>
    <property type="match status" value="1"/>
</dbReference>
<dbReference type="InterPro" id="IPR023214">
    <property type="entry name" value="HAD_sf"/>
</dbReference>
<evidence type="ECO:0000256" key="6">
    <source>
        <dbReference type="ARBA" id="ARBA00031828"/>
    </source>
</evidence>
<dbReference type="SUPFAM" id="SSF56784">
    <property type="entry name" value="HAD-like"/>
    <property type="match status" value="1"/>
</dbReference>
<dbReference type="PANTHER" id="PTHR42891:SF1">
    <property type="entry name" value="D-GLYCERO-BETA-D-MANNO-HEPTOSE-1,7-BISPHOSPHATE 7-PHOSPHATASE"/>
    <property type="match status" value="1"/>
</dbReference>
<dbReference type="Pfam" id="PF13242">
    <property type="entry name" value="Hydrolase_like"/>
    <property type="match status" value="1"/>
</dbReference>
<feature type="binding site" evidence="11">
    <location>
        <position position="12"/>
    </location>
    <ligand>
        <name>Mg(2+)</name>
        <dbReference type="ChEBI" id="CHEBI:18420"/>
    </ligand>
</feature>
<dbReference type="Gene3D" id="3.40.50.1000">
    <property type="entry name" value="HAD superfamily/HAD-like"/>
    <property type="match status" value="1"/>
</dbReference>
<evidence type="ECO:0000313" key="13">
    <source>
        <dbReference type="Proteomes" id="UP000256424"/>
    </source>
</evidence>
<dbReference type="NCBIfam" id="TIGR01549">
    <property type="entry name" value="HAD-SF-IA-v1"/>
    <property type="match status" value="1"/>
</dbReference>
<feature type="binding site" evidence="9">
    <location>
        <begin position="52"/>
        <end position="55"/>
    </location>
    <ligand>
        <name>substrate</name>
    </ligand>
</feature>
<keyword evidence="3 11" id="KW-0479">Metal-binding</keyword>
<evidence type="ECO:0000256" key="1">
    <source>
        <dbReference type="ARBA" id="ARBA00004496"/>
    </source>
</evidence>
<feature type="site" description="Contributes to substrate recognition" evidence="10">
    <location>
        <position position="101"/>
    </location>
</feature>
<feature type="binding site" evidence="9">
    <location>
        <begin position="10"/>
        <end position="12"/>
    </location>
    <ligand>
        <name>substrate</name>
    </ligand>
</feature>
<feature type="binding site" evidence="11">
    <location>
        <position position="10"/>
    </location>
    <ligand>
        <name>Mg(2+)</name>
        <dbReference type="ChEBI" id="CHEBI:18420"/>
    </ligand>
</feature>
<dbReference type="PIRSF" id="PIRSF004682">
    <property type="entry name" value="GmhB"/>
    <property type="match status" value="1"/>
</dbReference>
<evidence type="ECO:0000313" key="12">
    <source>
        <dbReference type="EMBL" id="RDU72570.1"/>
    </source>
</evidence>
<keyword evidence="2 7" id="KW-0963">Cytoplasm</keyword>
<comment type="subcellular location">
    <subcellularLocation>
        <location evidence="1 7">Cytoplasm</location>
    </subcellularLocation>
</comment>
<dbReference type="PANTHER" id="PTHR42891">
    <property type="entry name" value="D-GLYCERO-BETA-D-MANNO-HEPTOSE-1,7-BISPHOSPHATE 7-PHOSPHATASE"/>
    <property type="match status" value="1"/>
</dbReference>
<dbReference type="EMBL" id="NXLW01000006">
    <property type="protein sequence ID" value="RDU72570.1"/>
    <property type="molecule type" value="Genomic_DNA"/>
</dbReference>
<accession>A0A3D8J5P4</accession>
<dbReference type="GO" id="GO:0046872">
    <property type="term" value="F:metal ion binding"/>
    <property type="evidence" value="ECO:0007669"/>
    <property type="project" value="UniProtKB-KW"/>
</dbReference>
<comment type="caution">
    <text evidence="12">The sequence shown here is derived from an EMBL/GenBank/DDBJ whole genome shotgun (WGS) entry which is preliminary data.</text>
</comment>
<dbReference type="EC" id="3.1.3.-" evidence="7"/>
<comment type="cofactor">
    <cofactor evidence="11">
        <name>Zn(2+)</name>
        <dbReference type="ChEBI" id="CHEBI:29105"/>
    </cofactor>
</comment>
<feature type="binding site" evidence="11">
    <location>
        <position position="127"/>
    </location>
    <ligand>
        <name>Mg(2+)</name>
        <dbReference type="ChEBI" id="CHEBI:18420"/>
    </ligand>
</feature>
<evidence type="ECO:0000256" key="3">
    <source>
        <dbReference type="ARBA" id="ARBA00022723"/>
    </source>
</evidence>
<organism evidence="12 13">
    <name type="scientific">Helicobacter aurati</name>
    <dbReference type="NCBI Taxonomy" id="137778"/>
    <lineage>
        <taxon>Bacteria</taxon>
        <taxon>Pseudomonadati</taxon>
        <taxon>Campylobacterota</taxon>
        <taxon>Epsilonproteobacteria</taxon>
        <taxon>Campylobacterales</taxon>
        <taxon>Helicobacteraceae</taxon>
        <taxon>Helicobacter</taxon>
    </lineage>
</organism>
<keyword evidence="11" id="KW-0460">Magnesium</keyword>
<feature type="binding site" evidence="11">
    <location>
        <position position="128"/>
    </location>
    <ligand>
        <name>Mg(2+)</name>
        <dbReference type="ChEBI" id="CHEBI:18420"/>
    </ligand>
</feature>
<dbReference type="GO" id="GO:0005737">
    <property type="term" value="C:cytoplasm"/>
    <property type="evidence" value="ECO:0007669"/>
    <property type="project" value="UniProtKB-SubCell"/>
</dbReference>
<feature type="site" description="Stabilizes the phosphoryl group" evidence="10">
    <location>
        <position position="102"/>
    </location>
</feature>
<comment type="similarity">
    <text evidence="7">Belongs to the gmhB family.</text>
</comment>
<feature type="active site" description="Proton donor" evidence="8">
    <location>
        <position position="12"/>
    </location>
</feature>
<dbReference type="InterPro" id="IPR006439">
    <property type="entry name" value="HAD-SF_hydro_IA"/>
</dbReference>
<dbReference type="Proteomes" id="UP000256424">
    <property type="component" value="Unassembled WGS sequence"/>
</dbReference>
<evidence type="ECO:0000256" key="9">
    <source>
        <dbReference type="PIRSR" id="PIRSR004682-2"/>
    </source>
</evidence>
<dbReference type="AlphaFoldDB" id="A0A3D8J5P4"/>
<proteinExistence type="inferred from homology"/>
<feature type="binding site" evidence="9">
    <location>
        <begin position="101"/>
        <end position="102"/>
    </location>
    <ligand>
        <name>substrate</name>
    </ligand>
</feature>
<keyword evidence="13" id="KW-1185">Reference proteome</keyword>